<organism evidence="1">
    <name type="scientific">marine metagenome</name>
    <dbReference type="NCBI Taxonomy" id="408172"/>
    <lineage>
        <taxon>unclassified sequences</taxon>
        <taxon>metagenomes</taxon>
        <taxon>ecological metagenomes</taxon>
    </lineage>
</organism>
<dbReference type="PROSITE" id="PS51257">
    <property type="entry name" value="PROKAR_LIPOPROTEIN"/>
    <property type="match status" value="1"/>
</dbReference>
<dbReference type="SUPFAM" id="SSF56300">
    <property type="entry name" value="Metallo-dependent phosphatases"/>
    <property type="match status" value="1"/>
</dbReference>
<dbReference type="InterPro" id="IPR029052">
    <property type="entry name" value="Metallo-depent_PP-like"/>
</dbReference>
<accession>A0A382EVN8</accession>
<dbReference type="EMBL" id="UINC01046256">
    <property type="protein sequence ID" value="SVB54033.1"/>
    <property type="molecule type" value="Genomic_DNA"/>
</dbReference>
<dbReference type="AlphaFoldDB" id="A0A382EVN8"/>
<dbReference type="Gene3D" id="3.60.21.10">
    <property type="match status" value="1"/>
</dbReference>
<gene>
    <name evidence="1" type="ORF">METZ01_LOCUS206887</name>
</gene>
<reference evidence="1" key="1">
    <citation type="submission" date="2018-05" db="EMBL/GenBank/DDBJ databases">
        <authorList>
            <person name="Lanie J.A."/>
            <person name="Ng W.-L."/>
            <person name="Kazmierczak K.M."/>
            <person name="Andrzejewski T.M."/>
            <person name="Davidsen T.M."/>
            <person name="Wayne K.J."/>
            <person name="Tettelin H."/>
            <person name="Glass J.I."/>
            <person name="Rusch D."/>
            <person name="Podicherti R."/>
            <person name="Tsui H.-C.T."/>
            <person name="Winkler M.E."/>
        </authorList>
    </citation>
    <scope>NUCLEOTIDE SEQUENCE</scope>
</reference>
<protein>
    <recommendedName>
        <fullName evidence="2">Calcineurin-like phosphoesterase domain-containing protein</fullName>
    </recommendedName>
</protein>
<sequence length="198" mass="21160">MKVTHMQVLPLLVLLGFTGCSHTSPYLASKDPALGGIPSLAPDYRLLLLGDAGDPRKGPVLPLLSDWASQFPRRSTVVFLGDNIYPEGITPERAHQADATILGPQVDAVTGSGADGVFVPGNHDWAYARSGDIGLHAVRRQADYINERLGDGSFLPEGGKPGPVVRDLPAENPSLRLVVLDTQWWLHSASKPAVNKAT</sequence>
<evidence type="ECO:0000313" key="1">
    <source>
        <dbReference type="EMBL" id="SVB54033.1"/>
    </source>
</evidence>
<proteinExistence type="predicted"/>
<evidence type="ECO:0008006" key="2">
    <source>
        <dbReference type="Google" id="ProtNLM"/>
    </source>
</evidence>
<feature type="non-terminal residue" evidence="1">
    <location>
        <position position="198"/>
    </location>
</feature>
<name>A0A382EVN8_9ZZZZ</name>